<dbReference type="PANTHER" id="PTHR33835:SF1">
    <property type="entry name" value="METALLO-BETA-LACTAMASE DOMAIN-CONTAINING PROTEIN"/>
    <property type="match status" value="1"/>
</dbReference>
<accession>A0A917STD6</accession>
<dbReference type="Proteomes" id="UP000649829">
    <property type="component" value="Unassembled WGS sequence"/>
</dbReference>
<evidence type="ECO:0000313" key="2">
    <source>
        <dbReference type="Proteomes" id="UP000649829"/>
    </source>
</evidence>
<dbReference type="SUPFAM" id="SSF56281">
    <property type="entry name" value="Metallo-hydrolase/oxidoreductase"/>
    <property type="match status" value="1"/>
</dbReference>
<reference evidence="1" key="2">
    <citation type="submission" date="2020-09" db="EMBL/GenBank/DDBJ databases">
        <authorList>
            <person name="Sun Q."/>
            <person name="Zhou Y."/>
        </authorList>
    </citation>
    <scope>NUCLEOTIDE SEQUENCE</scope>
    <source>
        <strain evidence="1">CGMCC 1.6293</strain>
    </source>
</reference>
<name>A0A917STD6_9RHOB</name>
<dbReference type="RefSeq" id="WP_028288066.1">
    <property type="nucleotide sequence ID" value="NZ_BMLF01000001.1"/>
</dbReference>
<evidence type="ECO:0008006" key="3">
    <source>
        <dbReference type="Google" id="ProtNLM"/>
    </source>
</evidence>
<dbReference type="EMBL" id="BMLF01000001">
    <property type="protein sequence ID" value="GGL98072.1"/>
    <property type="molecule type" value="Genomic_DNA"/>
</dbReference>
<keyword evidence="2" id="KW-1185">Reference proteome</keyword>
<dbReference type="PANTHER" id="PTHR33835">
    <property type="entry name" value="YALI0C07656P"/>
    <property type="match status" value="1"/>
</dbReference>
<sequence length="243" mass="28082">MTTGYEPLDIPKPIADDIWIVDGPAIKFYGMPFSTRMTVVRLSDGGLWLHSPIRLTDALKERITALGPVRELIAPSVIHYAYLTEWKRAFPEATAWIAPGVEARARKHHIPLEFDRHLAGAVPGWSKDFDWLIVRGSKVVQESVFHHRASRTLILTDLMENFERSKKPWWMWPMIRMAGIGAPRGGMPRDMRMTFAGNEDLLREDVLRMILWNPKRVILAHGKWFEADGAIEMKRSFRWLLEE</sequence>
<dbReference type="InterPro" id="IPR025638">
    <property type="entry name" value="DUF4336"/>
</dbReference>
<gene>
    <name evidence="1" type="ORF">GCM10011534_20160</name>
</gene>
<organism evidence="1 2">
    <name type="scientific">Pseudooceanicola nanhaiensis</name>
    <dbReference type="NCBI Taxonomy" id="375761"/>
    <lineage>
        <taxon>Bacteria</taxon>
        <taxon>Pseudomonadati</taxon>
        <taxon>Pseudomonadota</taxon>
        <taxon>Alphaproteobacteria</taxon>
        <taxon>Rhodobacterales</taxon>
        <taxon>Paracoccaceae</taxon>
        <taxon>Pseudooceanicola</taxon>
    </lineage>
</organism>
<dbReference type="AlphaFoldDB" id="A0A917STD6"/>
<protein>
    <recommendedName>
        <fullName evidence="3">DUF4336 domain-containing protein</fullName>
    </recommendedName>
</protein>
<proteinExistence type="predicted"/>
<reference evidence="1" key="1">
    <citation type="journal article" date="2014" name="Int. J. Syst. Evol. Microbiol.">
        <title>Complete genome sequence of Corynebacterium casei LMG S-19264T (=DSM 44701T), isolated from a smear-ripened cheese.</title>
        <authorList>
            <consortium name="US DOE Joint Genome Institute (JGI-PGF)"/>
            <person name="Walter F."/>
            <person name="Albersmeier A."/>
            <person name="Kalinowski J."/>
            <person name="Ruckert C."/>
        </authorList>
    </citation>
    <scope>NUCLEOTIDE SEQUENCE</scope>
    <source>
        <strain evidence="1">CGMCC 1.6293</strain>
    </source>
</reference>
<comment type="caution">
    <text evidence="1">The sequence shown here is derived from an EMBL/GenBank/DDBJ whole genome shotgun (WGS) entry which is preliminary data.</text>
</comment>
<dbReference type="Pfam" id="PF14234">
    <property type="entry name" value="DUF4336"/>
    <property type="match status" value="1"/>
</dbReference>
<dbReference type="InterPro" id="IPR036866">
    <property type="entry name" value="RibonucZ/Hydroxyglut_hydro"/>
</dbReference>
<evidence type="ECO:0000313" key="1">
    <source>
        <dbReference type="EMBL" id="GGL98072.1"/>
    </source>
</evidence>